<dbReference type="Gene3D" id="3.40.190.10">
    <property type="entry name" value="Periplasmic binding protein-like II"/>
    <property type="match status" value="1"/>
</dbReference>
<dbReference type="PIRSF" id="PIRSF002741">
    <property type="entry name" value="MppA"/>
    <property type="match status" value="1"/>
</dbReference>
<dbReference type="GO" id="GO:1904680">
    <property type="term" value="F:peptide transmembrane transporter activity"/>
    <property type="evidence" value="ECO:0007669"/>
    <property type="project" value="TreeGrafter"/>
</dbReference>
<evidence type="ECO:0000256" key="1">
    <source>
        <dbReference type="ARBA" id="ARBA00005695"/>
    </source>
</evidence>
<dbReference type="InterPro" id="IPR050034">
    <property type="entry name" value="Opp4A"/>
</dbReference>
<dbReference type="CDD" id="cd08510">
    <property type="entry name" value="PBP2_Lactococcal_OppA_like"/>
    <property type="match status" value="1"/>
</dbReference>
<name>A0A9E8LWH6_9BACI</name>
<feature type="compositionally biased region" description="Acidic residues" evidence="4">
    <location>
        <begin position="27"/>
        <end position="41"/>
    </location>
</feature>
<dbReference type="Gene3D" id="3.10.105.10">
    <property type="entry name" value="Dipeptide-binding Protein, Domain 3"/>
    <property type="match status" value="1"/>
</dbReference>
<evidence type="ECO:0000259" key="6">
    <source>
        <dbReference type="Pfam" id="PF00496"/>
    </source>
</evidence>
<sequence>MAKGKWKFLSIFLVLILTLAACSSGGGDEEGSSGESEEETVVDPSSFPKTVQNDEEAIEGGTLNVALVSDSAFEGTLDWQYYDGAPDAEILSYFSEPIFGYDASYRMTNDVESAAKFELNEDGTLLTVTIEDGVYWHDGEPLKAEDYAYSFEIIGHPDYDGVRYGDAIIQSIVGMEAYHNGEAETISGINVIDDKTMTIEFESANPSLLTGLWPYAAPKHYYGDVPIAELSTSEKIHTEPIGFGPFKVNNIVPGESVEFVAFEDYYGGTPNIDSIVLQVVAPEKIKKELESGGVDIATFPTDQYEPGYAPENFQLLAEMEGAYTYIGFKLGHWDAENEVAVQDRDTPLQDVALRQAIGYAMNNEAVAEEFYNNLRIPATTLMIPFFPDYHNPDLEGYYYDPEKAKQILADAGYEDINGDGFVETPEGEEFVLNFASMSGGETAEPLANFYIQNWQDVGINVQLYEGRLHEFNSFYELVGASGNDDPEIDLYQGAWGTGTDPDPYGLYSKTALFNFPRYVNEENERLLEAGNSEEALDNEYRQDIYDQWQELMIQDPPVIPTLYRYELTAVNNRVKNYTLEDGTDWGYEDIQLTSETAYQQ</sequence>
<keyword evidence="8" id="KW-1185">Reference proteome</keyword>
<evidence type="ECO:0000256" key="5">
    <source>
        <dbReference type="SAM" id="SignalP"/>
    </source>
</evidence>
<dbReference type="Proteomes" id="UP001164718">
    <property type="component" value="Chromosome"/>
</dbReference>
<dbReference type="GO" id="GO:0043190">
    <property type="term" value="C:ATP-binding cassette (ABC) transporter complex"/>
    <property type="evidence" value="ECO:0007669"/>
    <property type="project" value="InterPro"/>
</dbReference>
<dbReference type="KEGG" id="faf:OE104_01560"/>
<evidence type="ECO:0000256" key="2">
    <source>
        <dbReference type="ARBA" id="ARBA00022448"/>
    </source>
</evidence>
<evidence type="ECO:0000313" key="7">
    <source>
        <dbReference type="EMBL" id="WAA10059.1"/>
    </source>
</evidence>
<dbReference type="RefSeq" id="WP_275417842.1">
    <property type="nucleotide sequence ID" value="NZ_CP106878.1"/>
</dbReference>
<evidence type="ECO:0000256" key="4">
    <source>
        <dbReference type="SAM" id="MobiDB-lite"/>
    </source>
</evidence>
<reference evidence="7" key="1">
    <citation type="submission" date="2022-09" db="EMBL/GenBank/DDBJ databases">
        <title>Complete Genomes of Fervidibacillus albus and Fervidibacillus halotolerans isolated from tidal flat sediments.</title>
        <authorList>
            <person name="Kwon K.K."/>
            <person name="Yang S.-H."/>
            <person name="Park M.J."/>
            <person name="Oh H.-M."/>
        </authorList>
    </citation>
    <scope>NUCLEOTIDE SEQUENCE</scope>
    <source>
        <strain evidence="7">MEBiC13591</strain>
    </source>
</reference>
<dbReference type="InterPro" id="IPR039424">
    <property type="entry name" value="SBP_5"/>
</dbReference>
<keyword evidence="3 5" id="KW-0732">Signal</keyword>
<dbReference type="PANTHER" id="PTHR30290">
    <property type="entry name" value="PERIPLASMIC BINDING COMPONENT OF ABC TRANSPORTER"/>
    <property type="match status" value="1"/>
</dbReference>
<keyword evidence="2" id="KW-0813">Transport</keyword>
<feature type="domain" description="Solute-binding protein family 5" evidence="6">
    <location>
        <begin position="114"/>
        <end position="508"/>
    </location>
</feature>
<proteinExistence type="inferred from homology"/>
<feature type="signal peptide" evidence="5">
    <location>
        <begin position="1"/>
        <end position="23"/>
    </location>
</feature>
<dbReference type="PROSITE" id="PS51257">
    <property type="entry name" value="PROKAR_LIPOPROTEIN"/>
    <property type="match status" value="1"/>
</dbReference>
<feature type="region of interest" description="Disordered" evidence="4">
    <location>
        <begin position="26"/>
        <end position="48"/>
    </location>
</feature>
<gene>
    <name evidence="7" type="ORF">OE104_01560</name>
</gene>
<dbReference type="InterPro" id="IPR030678">
    <property type="entry name" value="Peptide/Ni-bd"/>
</dbReference>
<accession>A0A9E8LWH6</accession>
<organism evidence="7 8">
    <name type="scientific">Fervidibacillus albus</name>
    <dbReference type="NCBI Taxonomy" id="2980026"/>
    <lineage>
        <taxon>Bacteria</taxon>
        <taxon>Bacillati</taxon>
        <taxon>Bacillota</taxon>
        <taxon>Bacilli</taxon>
        <taxon>Bacillales</taxon>
        <taxon>Bacillaceae</taxon>
        <taxon>Fervidibacillus</taxon>
    </lineage>
</organism>
<dbReference type="SUPFAM" id="SSF53850">
    <property type="entry name" value="Periplasmic binding protein-like II"/>
    <property type="match status" value="1"/>
</dbReference>
<evidence type="ECO:0000256" key="3">
    <source>
        <dbReference type="ARBA" id="ARBA00022729"/>
    </source>
</evidence>
<dbReference type="AlphaFoldDB" id="A0A9E8LWH6"/>
<evidence type="ECO:0000313" key="8">
    <source>
        <dbReference type="Proteomes" id="UP001164718"/>
    </source>
</evidence>
<dbReference type="NCBIfam" id="NF045467">
    <property type="entry name" value="Opp4A"/>
    <property type="match status" value="1"/>
</dbReference>
<dbReference type="GO" id="GO:0015833">
    <property type="term" value="P:peptide transport"/>
    <property type="evidence" value="ECO:0007669"/>
    <property type="project" value="TreeGrafter"/>
</dbReference>
<comment type="similarity">
    <text evidence="1">Belongs to the bacterial solute-binding protein 5 family.</text>
</comment>
<dbReference type="PANTHER" id="PTHR30290:SF9">
    <property type="entry name" value="OLIGOPEPTIDE-BINDING PROTEIN APPA"/>
    <property type="match status" value="1"/>
</dbReference>
<dbReference type="InterPro" id="IPR000914">
    <property type="entry name" value="SBP_5_dom"/>
</dbReference>
<dbReference type="EMBL" id="CP106878">
    <property type="protein sequence ID" value="WAA10059.1"/>
    <property type="molecule type" value="Genomic_DNA"/>
</dbReference>
<dbReference type="Pfam" id="PF00496">
    <property type="entry name" value="SBP_bac_5"/>
    <property type="match status" value="1"/>
</dbReference>
<feature type="chain" id="PRO_5039350354" evidence="5">
    <location>
        <begin position="24"/>
        <end position="600"/>
    </location>
</feature>
<dbReference type="GO" id="GO:0042597">
    <property type="term" value="C:periplasmic space"/>
    <property type="evidence" value="ECO:0007669"/>
    <property type="project" value="UniProtKB-ARBA"/>
</dbReference>
<protein>
    <submittedName>
        <fullName evidence="7">Oligopeptide ABC transporter substrate-binding protein</fullName>
    </submittedName>
</protein>